<evidence type="ECO:0000313" key="2">
    <source>
        <dbReference type="Proteomes" id="UP000801492"/>
    </source>
</evidence>
<name>A0A8K0G4U8_IGNLU</name>
<accession>A0A8K0G4U8</accession>
<dbReference type="EMBL" id="VTPC01089756">
    <property type="protein sequence ID" value="KAF2885718.1"/>
    <property type="molecule type" value="Genomic_DNA"/>
</dbReference>
<comment type="caution">
    <text evidence="1">The sequence shown here is derived from an EMBL/GenBank/DDBJ whole genome shotgun (WGS) entry which is preliminary data.</text>
</comment>
<gene>
    <name evidence="1" type="ORF">ILUMI_20491</name>
</gene>
<dbReference type="PANTHER" id="PTHR35450:SF2">
    <property type="entry name" value="REVERSE TRANSCRIPTASE DOMAIN-CONTAINING PROTEIN"/>
    <property type="match status" value="1"/>
</dbReference>
<dbReference type="AlphaFoldDB" id="A0A8K0G4U8"/>
<evidence type="ECO:0000313" key="1">
    <source>
        <dbReference type="EMBL" id="KAF2885718.1"/>
    </source>
</evidence>
<dbReference type="PANTHER" id="PTHR35450">
    <property type="entry name" value="REVERSE TRANSCRIPTASE DOMAIN-CONTAINING PROTEIN"/>
    <property type="match status" value="1"/>
</dbReference>
<sequence length="203" mass="23346">MQTVRCTKKPAIRAYTIRHDHELCKALDMEVQKECSDMDMTFGLDNCSKATITKGRITHIQNIQSGETEAEGLIVAAQDHNIIRVLRNNSDSKCRVCKDKNEYIDHITSGYQKLAKREYIEEHDTVCKYYILDSAEKCRQHGGYLCTEFAEMYLRLGEVPLKFLCSHRAVSTASFFQIHHHSDDRIEDLEKPSKSSGITPRRC</sequence>
<keyword evidence="2" id="KW-1185">Reference proteome</keyword>
<protein>
    <submittedName>
        <fullName evidence="1">Uncharacterized protein</fullName>
    </submittedName>
</protein>
<proteinExistence type="predicted"/>
<organism evidence="1 2">
    <name type="scientific">Ignelater luminosus</name>
    <name type="common">Cucubano</name>
    <name type="synonym">Pyrophorus luminosus</name>
    <dbReference type="NCBI Taxonomy" id="2038154"/>
    <lineage>
        <taxon>Eukaryota</taxon>
        <taxon>Metazoa</taxon>
        <taxon>Ecdysozoa</taxon>
        <taxon>Arthropoda</taxon>
        <taxon>Hexapoda</taxon>
        <taxon>Insecta</taxon>
        <taxon>Pterygota</taxon>
        <taxon>Neoptera</taxon>
        <taxon>Endopterygota</taxon>
        <taxon>Coleoptera</taxon>
        <taxon>Polyphaga</taxon>
        <taxon>Elateriformia</taxon>
        <taxon>Elateroidea</taxon>
        <taxon>Elateridae</taxon>
        <taxon>Agrypninae</taxon>
        <taxon>Pyrophorini</taxon>
        <taxon>Ignelater</taxon>
    </lineage>
</organism>
<reference evidence="1" key="1">
    <citation type="submission" date="2019-08" db="EMBL/GenBank/DDBJ databases">
        <title>The genome of the North American firefly Photinus pyralis.</title>
        <authorList>
            <consortium name="Photinus pyralis genome working group"/>
            <person name="Fallon T.R."/>
            <person name="Sander Lower S.E."/>
            <person name="Weng J.-K."/>
        </authorList>
    </citation>
    <scope>NUCLEOTIDE SEQUENCE</scope>
    <source>
        <strain evidence="1">TRF0915ILg1</strain>
        <tissue evidence="1">Whole body</tissue>
    </source>
</reference>
<dbReference type="Proteomes" id="UP000801492">
    <property type="component" value="Unassembled WGS sequence"/>
</dbReference>